<evidence type="ECO:0000259" key="3">
    <source>
        <dbReference type="PROSITE" id="PS50969"/>
    </source>
</evidence>
<dbReference type="GO" id="GO:0015031">
    <property type="term" value="P:protein transport"/>
    <property type="evidence" value="ECO:0007669"/>
    <property type="project" value="UniProtKB-KW"/>
</dbReference>
<reference evidence="4" key="1">
    <citation type="submission" date="2023-03" db="EMBL/GenBank/DDBJ databases">
        <title>Chromosome-scale reference genome and RAD-based genetic map of yellow starthistle (Centaurea solstitialis) reveal putative structural variation and QTLs associated with invader traits.</title>
        <authorList>
            <person name="Reatini B."/>
            <person name="Cang F.A."/>
            <person name="Jiang Q."/>
            <person name="Mckibben M.T.W."/>
            <person name="Barker M.S."/>
            <person name="Rieseberg L.H."/>
            <person name="Dlugosch K.M."/>
        </authorList>
    </citation>
    <scope>NUCLEOTIDE SEQUENCE</scope>
    <source>
        <strain evidence="4">CAN-66</strain>
        <tissue evidence="4">Leaf</tissue>
    </source>
</reference>
<name>A0AA38TLG4_9ASTR</name>
<keyword evidence="1" id="KW-0496">Mitochondrion</keyword>
<evidence type="ECO:0000256" key="2">
    <source>
        <dbReference type="SAM" id="MobiDB-lite"/>
    </source>
</evidence>
<keyword evidence="1" id="KW-0653">Protein transport</keyword>
<dbReference type="Gene3D" id="3.40.50.1000">
    <property type="entry name" value="HAD superfamily/HAD-like"/>
    <property type="match status" value="1"/>
</dbReference>
<accession>A0AA38TLG4</accession>
<dbReference type="PROSITE" id="PS50969">
    <property type="entry name" value="FCP1"/>
    <property type="match status" value="1"/>
</dbReference>
<evidence type="ECO:0000313" key="5">
    <source>
        <dbReference type="Proteomes" id="UP001172457"/>
    </source>
</evidence>
<keyword evidence="1" id="KW-0813">Transport</keyword>
<feature type="compositionally biased region" description="Basic and acidic residues" evidence="2">
    <location>
        <begin position="1"/>
        <end position="19"/>
    </location>
</feature>
<proteinExistence type="inferred from homology"/>
<dbReference type="EMBL" id="JARYMX010000003">
    <property type="protein sequence ID" value="KAJ9559173.1"/>
    <property type="molecule type" value="Genomic_DNA"/>
</dbReference>
<comment type="similarity">
    <text evidence="1">Belongs to the TIM50 family.</text>
</comment>
<dbReference type="InterPro" id="IPR004274">
    <property type="entry name" value="FCP1_dom"/>
</dbReference>
<dbReference type="SUPFAM" id="SSF56784">
    <property type="entry name" value="HAD-like"/>
    <property type="match status" value="1"/>
</dbReference>
<dbReference type="Proteomes" id="UP001172457">
    <property type="component" value="Chromosome 3"/>
</dbReference>
<protein>
    <recommendedName>
        <fullName evidence="1">Mitochondrial import inner membrane translocase subunit TIM50</fullName>
    </recommendedName>
</protein>
<dbReference type="AlphaFoldDB" id="A0AA38TLG4"/>
<evidence type="ECO:0000313" key="4">
    <source>
        <dbReference type="EMBL" id="KAJ9559173.1"/>
    </source>
</evidence>
<feature type="region of interest" description="Disordered" evidence="2">
    <location>
        <begin position="1"/>
        <end position="29"/>
    </location>
</feature>
<evidence type="ECO:0000256" key="1">
    <source>
        <dbReference type="RuleBase" id="RU365079"/>
    </source>
</evidence>
<dbReference type="GO" id="GO:0005744">
    <property type="term" value="C:TIM23 mitochondrial import inner membrane translocase complex"/>
    <property type="evidence" value="ECO:0007669"/>
    <property type="project" value="UniProtKB-UniRule"/>
</dbReference>
<comment type="subunit">
    <text evidence="1">Component of the TIM23 complex.</text>
</comment>
<dbReference type="PANTHER" id="PTHR12210">
    <property type="entry name" value="DULLARD PROTEIN PHOSPHATASE"/>
    <property type="match status" value="1"/>
</dbReference>
<dbReference type="SMART" id="SM00577">
    <property type="entry name" value="CPDc"/>
    <property type="match status" value="1"/>
</dbReference>
<feature type="domain" description="FCP1 homology" evidence="3">
    <location>
        <begin position="44"/>
        <end position="229"/>
    </location>
</feature>
<dbReference type="InterPro" id="IPR036412">
    <property type="entry name" value="HAD-like_sf"/>
</dbReference>
<organism evidence="4 5">
    <name type="scientific">Centaurea solstitialis</name>
    <name type="common">yellow star-thistle</name>
    <dbReference type="NCBI Taxonomy" id="347529"/>
    <lineage>
        <taxon>Eukaryota</taxon>
        <taxon>Viridiplantae</taxon>
        <taxon>Streptophyta</taxon>
        <taxon>Embryophyta</taxon>
        <taxon>Tracheophyta</taxon>
        <taxon>Spermatophyta</taxon>
        <taxon>Magnoliopsida</taxon>
        <taxon>eudicotyledons</taxon>
        <taxon>Gunneridae</taxon>
        <taxon>Pentapetalae</taxon>
        <taxon>asterids</taxon>
        <taxon>campanulids</taxon>
        <taxon>Asterales</taxon>
        <taxon>Asteraceae</taxon>
        <taxon>Carduoideae</taxon>
        <taxon>Cardueae</taxon>
        <taxon>Centaureinae</taxon>
        <taxon>Centaurea</taxon>
    </lineage>
</organism>
<keyword evidence="5" id="KW-1185">Reference proteome</keyword>
<gene>
    <name evidence="4" type="ORF">OSB04_013787</name>
</gene>
<dbReference type="InterPro" id="IPR023214">
    <property type="entry name" value="HAD_sf"/>
</dbReference>
<sequence>MASKDSKLKNLVVSDHDNTSSENDDDHEKETGIDLGICLDKRNLGRKKKLLVIPLGGMIIHRAHRHRPATIPKNRRPDFTFGKFLIYKRAFCEDFLKFCFERFEVGLWSSAMEHNIEGVLTKAMGELKSKLLFTWDQKECTDTGFKCLEDKKRPLFLKELKYIWQKKYPNLPWRDGEYSSSNTLLITTPVKALLNPPNTSISIGDYDPNNKEDDFLGPDGAIRAFLDGLAEAEDVPTYVQNHPFGEPAITPSHPDWNYYDNVIRSLSTKESNDSKN</sequence>
<keyword evidence="1" id="KW-0811">Translocation</keyword>
<dbReference type="Pfam" id="PF03031">
    <property type="entry name" value="NIF"/>
    <property type="match status" value="1"/>
</dbReference>
<comment type="caution">
    <text evidence="4">The sequence shown here is derived from an EMBL/GenBank/DDBJ whole genome shotgun (WGS) entry which is preliminary data.</text>
</comment>
<dbReference type="InterPro" id="IPR050365">
    <property type="entry name" value="TIM50"/>
</dbReference>
<keyword evidence="1" id="KW-0809">Transit peptide</keyword>
<comment type="subcellular location">
    <subcellularLocation>
        <location evidence="1">Mitochondrion inner membrane</location>
        <topology evidence="1">Single-pass membrane protein</topology>
    </subcellularLocation>
</comment>
<comment type="function">
    <text evidence="1">Essential component of the TIM23 complex, a complex that mediates the translocation of transit peptide-containing proteins across the mitochondrial inner membrane.</text>
</comment>